<dbReference type="Proteomes" id="UP000185604">
    <property type="component" value="Unassembled WGS sequence"/>
</dbReference>
<accession>A0A7Z0WZ38</accession>
<evidence type="ECO:0000313" key="2">
    <source>
        <dbReference type="Proteomes" id="UP000185604"/>
    </source>
</evidence>
<name>A0A7Z0WZ38_9BACI</name>
<proteinExistence type="predicted"/>
<comment type="caution">
    <text evidence="1">The sequence shown here is derived from an EMBL/GenBank/DDBJ whole genome shotgun (WGS) entry which is preliminary data.</text>
</comment>
<organism evidence="1 2">
    <name type="scientific">Bacillus paralicheniformis</name>
    <dbReference type="NCBI Taxonomy" id="1648923"/>
    <lineage>
        <taxon>Bacteria</taxon>
        <taxon>Bacillati</taxon>
        <taxon>Bacillota</taxon>
        <taxon>Bacilli</taxon>
        <taxon>Bacillales</taxon>
        <taxon>Bacillaceae</taxon>
        <taxon>Bacillus</taxon>
    </lineage>
</organism>
<reference evidence="1 2" key="1">
    <citation type="journal article" date="2016" name="Front. Microbiol.">
        <title>High-Level Heat Resistance of Spores of Bacillus amyloliquefaciens and Bacillus licheniformis Results from the Presence of a spoVA Operon in a Tn1546 Transposon.</title>
        <authorList>
            <person name="Berendsen E.M."/>
            <person name="Koning R.A."/>
            <person name="Boekhorst J."/>
            <person name="de Jong A."/>
            <person name="Kuipers O.P."/>
            <person name="Wells-Bennik M.H."/>
        </authorList>
    </citation>
    <scope>NUCLEOTIDE SEQUENCE [LARGE SCALE GENOMIC DNA]</scope>
    <source>
        <strain evidence="1 2">B4121</strain>
    </source>
</reference>
<dbReference type="EMBL" id="LKPO01000008">
    <property type="protein sequence ID" value="OLF95737.1"/>
    <property type="molecule type" value="Genomic_DNA"/>
</dbReference>
<sequence length="41" mass="4584">MFHVPFNLSEAVESVDRFYRADPSRSRQNGGYGLAIAKLIA</sequence>
<evidence type="ECO:0000313" key="1">
    <source>
        <dbReference type="EMBL" id="OLF95737.1"/>
    </source>
</evidence>
<gene>
    <name evidence="1" type="ORF">B4121_1299</name>
</gene>
<protein>
    <submittedName>
        <fullName evidence="1">Uncharacterized protein</fullName>
    </submittedName>
</protein>
<dbReference type="AlphaFoldDB" id="A0A7Z0WZ38"/>